<dbReference type="InterPro" id="IPR017853">
    <property type="entry name" value="GH"/>
</dbReference>
<dbReference type="Proteomes" id="UP000520814">
    <property type="component" value="Unassembled WGS sequence"/>
</dbReference>
<dbReference type="Pfam" id="PF18310">
    <property type="entry name" value="DUF5605"/>
    <property type="match status" value="1"/>
</dbReference>
<dbReference type="Gene3D" id="2.60.40.10">
    <property type="entry name" value="Immunoglobulins"/>
    <property type="match status" value="1"/>
</dbReference>
<evidence type="ECO:0000259" key="3">
    <source>
        <dbReference type="Pfam" id="PF18310"/>
    </source>
</evidence>
<dbReference type="Gene3D" id="3.20.20.80">
    <property type="entry name" value="Glycosidases"/>
    <property type="match status" value="1"/>
</dbReference>
<evidence type="ECO:0000313" key="5">
    <source>
        <dbReference type="Proteomes" id="UP000520814"/>
    </source>
</evidence>
<dbReference type="SUPFAM" id="SSF51445">
    <property type="entry name" value="(Trans)glycosidases"/>
    <property type="match status" value="1"/>
</dbReference>
<dbReference type="Pfam" id="PF13204">
    <property type="entry name" value="Apiosidase"/>
    <property type="match status" value="1"/>
</dbReference>
<dbReference type="EMBL" id="JACHGW010000002">
    <property type="protein sequence ID" value="MBB6050782.1"/>
    <property type="molecule type" value="Genomic_DNA"/>
</dbReference>
<dbReference type="InterPro" id="IPR041239">
    <property type="entry name" value="DUF5605"/>
</dbReference>
<gene>
    <name evidence="4" type="ORF">HNQ39_002573</name>
</gene>
<reference evidence="4 5" key="1">
    <citation type="submission" date="2020-08" db="EMBL/GenBank/DDBJ databases">
        <title>Genomic Encyclopedia of Type Strains, Phase IV (KMG-IV): sequencing the most valuable type-strain genomes for metagenomic binning, comparative biology and taxonomic classification.</title>
        <authorList>
            <person name="Goeker M."/>
        </authorList>
    </citation>
    <scope>NUCLEOTIDE SEQUENCE [LARGE SCALE GENOMIC DNA]</scope>
    <source>
        <strain evidence="4 5">DSM 23562</strain>
    </source>
</reference>
<proteinExistence type="predicted"/>
<dbReference type="AlphaFoldDB" id="A0A7W9SQ43"/>
<protein>
    <recommendedName>
        <fullName evidence="6">DUF4038 domain-containing protein</fullName>
    </recommendedName>
</protein>
<dbReference type="Gene3D" id="2.60.40.3950">
    <property type="match status" value="1"/>
</dbReference>
<comment type="caution">
    <text evidence="4">The sequence shown here is derived from an EMBL/GenBank/DDBJ whole genome shotgun (WGS) entry which is preliminary data.</text>
</comment>
<evidence type="ECO:0000259" key="2">
    <source>
        <dbReference type="Pfam" id="PF16586"/>
    </source>
</evidence>
<evidence type="ECO:0000313" key="4">
    <source>
        <dbReference type="EMBL" id="MBB6050782.1"/>
    </source>
</evidence>
<feature type="domain" description="DUF5605" evidence="3">
    <location>
        <begin position="391"/>
        <end position="477"/>
    </location>
</feature>
<feature type="domain" description="DUF5060" evidence="2">
    <location>
        <begin position="3"/>
        <end position="55"/>
    </location>
</feature>
<dbReference type="RefSeq" id="WP_184196366.1">
    <property type="nucleotide sequence ID" value="NZ_JACHGW010000002.1"/>
</dbReference>
<dbReference type="InterPro" id="IPR025277">
    <property type="entry name" value="Apiosidase-like_cat_dom"/>
</dbReference>
<feature type="domain" description="Apiosidase-like catalytic" evidence="1">
    <location>
        <begin position="82"/>
        <end position="348"/>
    </location>
</feature>
<dbReference type="InterPro" id="IPR013783">
    <property type="entry name" value="Ig-like_fold"/>
</dbReference>
<dbReference type="Pfam" id="PF16586">
    <property type="entry name" value="DUF5060"/>
    <property type="match status" value="1"/>
</dbReference>
<accession>A0A7W9SQ43</accession>
<name>A0A7W9SQ43_ARMRO</name>
<evidence type="ECO:0000259" key="1">
    <source>
        <dbReference type="Pfam" id="PF13204"/>
    </source>
</evidence>
<sequence>MTEQWGISELVFTNPTTVEFSQGTQRLTIWSFWDGDGREIVRFMPPTQGVWSWVADNNNEFGELIVGPPSPGNHGPVRVHNTFHFAYADGTPYRQMGTTCYVWNHQSAALQAQTLETLANAPFNKIRFCVFPKHYIYNENEPELYPFEKLGEAKWDFTRFNPAFFAKLEEQIVALGKLGIEADVILLHPYDDGRWGFDCMPAEADDRYLKYVTTRLAAFRNVWFSLANEYDFMKEKTEADWDRFIGIVKKNDPYDHLTSIHNGTVLWNHTDPRLSHASIQNGSAVEDAGRAVLYRDVYRKPIVFDEVIYEGDIERRWGRLTGEEMVNRFWEGAVAGTYVGHGETFLHHDDVLWWSKGGVLHGKSPARLAFLRDVLQHAPELEPIDKWHNQRTGGQPGQFYLVYLSSAAPSEWTFALPKPGLEEGVTFTAEVLDTWNRTITPVAGTFMTKKLDNYTFVDATDRKIPLPGLPWQAIRLRRVAA</sequence>
<evidence type="ECO:0008006" key="6">
    <source>
        <dbReference type="Google" id="ProtNLM"/>
    </source>
</evidence>
<dbReference type="PANTHER" id="PTHR37836">
    <property type="entry name" value="LMO1036 PROTEIN"/>
    <property type="match status" value="1"/>
</dbReference>
<organism evidence="4 5">
    <name type="scientific">Armatimonas rosea</name>
    <dbReference type="NCBI Taxonomy" id="685828"/>
    <lineage>
        <taxon>Bacteria</taxon>
        <taxon>Bacillati</taxon>
        <taxon>Armatimonadota</taxon>
        <taxon>Armatimonadia</taxon>
        <taxon>Armatimonadales</taxon>
        <taxon>Armatimonadaceae</taxon>
        <taxon>Armatimonas</taxon>
    </lineage>
</organism>
<dbReference type="InterPro" id="IPR032260">
    <property type="entry name" value="DUF5060"/>
</dbReference>
<keyword evidence="5" id="KW-1185">Reference proteome</keyword>
<dbReference type="PANTHER" id="PTHR37836:SF2">
    <property type="entry name" value="DUF4038 DOMAIN-CONTAINING PROTEIN"/>
    <property type="match status" value="1"/>
</dbReference>